<dbReference type="EMBL" id="CP092471">
    <property type="protein sequence ID" value="UVI40673.1"/>
    <property type="molecule type" value="Genomic_DNA"/>
</dbReference>
<name>A0ABY5T1L1_9SPHN</name>
<evidence type="ECO:0000313" key="5">
    <source>
        <dbReference type="Proteomes" id="UP001065265"/>
    </source>
</evidence>
<dbReference type="PANTHER" id="PTHR43265">
    <property type="entry name" value="ESTERASE ESTD"/>
    <property type="match status" value="1"/>
</dbReference>
<dbReference type="RefSeq" id="WP_265561200.1">
    <property type="nucleotide sequence ID" value="NZ_CP092471.1"/>
</dbReference>
<dbReference type="SUPFAM" id="SSF53474">
    <property type="entry name" value="alpha/beta-Hydrolases"/>
    <property type="match status" value="1"/>
</dbReference>
<protein>
    <submittedName>
        <fullName evidence="4">Alpha/beta fold hydrolase</fullName>
    </submittedName>
</protein>
<dbReference type="InterPro" id="IPR022742">
    <property type="entry name" value="Hydrolase_4"/>
</dbReference>
<proteinExistence type="predicted"/>
<dbReference type="Proteomes" id="UP001065265">
    <property type="component" value="Chromosome"/>
</dbReference>
<keyword evidence="5" id="KW-1185">Reference proteome</keyword>
<keyword evidence="2" id="KW-0732">Signal</keyword>
<feature type="signal peptide" evidence="2">
    <location>
        <begin position="1"/>
        <end position="22"/>
    </location>
</feature>
<dbReference type="Gene3D" id="3.40.50.1820">
    <property type="entry name" value="alpha/beta hydrolase"/>
    <property type="match status" value="1"/>
</dbReference>
<reference evidence="4" key="1">
    <citation type="submission" date="2022-02" db="EMBL/GenBank/DDBJ databases">
        <title>Qipengyuania spongiae sp. nov., isolated from marine sponge.</title>
        <authorList>
            <person name="Li Z."/>
            <person name="Zhang M."/>
        </authorList>
    </citation>
    <scope>NUCLEOTIDE SEQUENCE</scope>
    <source>
        <strain evidence="4">PHS-Z21</strain>
    </source>
</reference>
<feature type="region of interest" description="Disordered" evidence="1">
    <location>
        <begin position="39"/>
        <end position="68"/>
    </location>
</feature>
<gene>
    <name evidence="4" type="ORF">L1F33_06980</name>
</gene>
<dbReference type="GO" id="GO:0016787">
    <property type="term" value="F:hydrolase activity"/>
    <property type="evidence" value="ECO:0007669"/>
    <property type="project" value="UniProtKB-KW"/>
</dbReference>
<feature type="domain" description="Serine aminopeptidase S33" evidence="3">
    <location>
        <begin position="72"/>
        <end position="280"/>
    </location>
</feature>
<dbReference type="Pfam" id="PF12146">
    <property type="entry name" value="Hydrolase_4"/>
    <property type="match status" value="1"/>
</dbReference>
<dbReference type="InterPro" id="IPR053145">
    <property type="entry name" value="AB_hydrolase_Est10"/>
</dbReference>
<evidence type="ECO:0000313" key="4">
    <source>
        <dbReference type="EMBL" id="UVI40673.1"/>
    </source>
</evidence>
<evidence type="ECO:0000256" key="2">
    <source>
        <dbReference type="SAM" id="SignalP"/>
    </source>
</evidence>
<feature type="chain" id="PRO_5046604418" evidence="2">
    <location>
        <begin position="23"/>
        <end position="322"/>
    </location>
</feature>
<dbReference type="InterPro" id="IPR029058">
    <property type="entry name" value="AB_hydrolase_fold"/>
</dbReference>
<keyword evidence="4" id="KW-0378">Hydrolase</keyword>
<organism evidence="4 5">
    <name type="scientific">Qipengyuania spongiae</name>
    <dbReference type="NCBI Taxonomy" id="2909673"/>
    <lineage>
        <taxon>Bacteria</taxon>
        <taxon>Pseudomonadati</taxon>
        <taxon>Pseudomonadota</taxon>
        <taxon>Alphaproteobacteria</taxon>
        <taxon>Sphingomonadales</taxon>
        <taxon>Erythrobacteraceae</taxon>
        <taxon>Qipengyuania</taxon>
    </lineage>
</organism>
<evidence type="ECO:0000259" key="3">
    <source>
        <dbReference type="Pfam" id="PF12146"/>
    </source>
</evidence>
<evidence type="ECO:0000256" key="1">
    <source>
        <dbReference type="SAM" id="MobiDB-lite"/>
    </source>
</evidence>
<sequence length="322" mass="33453">MIRAILLTVATAALANGGMAMAREVTIERSELAGPLAGTFEGETNSGRPGVVIVPGSGPTDRDGNSPLGVKAQPYRLLAAALVEEGIASIRIDKRGMFGSEAAIANANEVTIGDYAEDTLAWAAKMRSETRADCAWLLGHSEGGLVVLDAAKRDPAGLCGVILVSSLGRRPGEVIKEQLAANGAAPLMDEIERHIATLERGERIEGEIHPGLAPLFGPQLQTFMASFLSRDPAVDIAVIDLPVLIVQGSEDLQVRDADAEALAVARPDATLVSIEGMNHVLKSVPHGDRAANLASYGDPGLPLADGVAEAIAGFVAEHTPAQ</sequence>
<dbReference type="PANTHER" id="PTHR43265:SF1">
    <property type="entry name" value="ESTERASE ESTD"/>
    <property type="match status" value="1"/>
</dbReference>
<accession>A0ABY5T1L1</accession>